<accession>A0A9D2E4V4</accession>
<feature type="compositionally biased region" description="Low complexity" evidence="1">
    <location>
        <begin position="102"/>
        <end position="133"/>
    </location>
</feature>
<dbReference type="Proteomes" id="UP000824035">
    <property type="component" value="Unassembled WGS sequence"/>
</dbReference>
<protein>
    <submittedName>
        <fullName evidence="3">DUF3825 domain-containing protein</fullName>
    </submittedName>
</protein>
<feature type="domain" description="DUF3825" evidence="2">
    <location>
        <begin position="274"/>
        <end position="552"/>
    </location>
</feature>
<dbReference type="InterPro" id="IPR024437">
    <property type="entry name" value="DUF3825"/>
</dbReference>
<name>A0A9D2E4V4_9FIRM</name>
<dbReference type="EMBL" id="DXBV01000056">
    <property type="protein sequence ID" value="HIZ30806.1"/>
    <property type="molecule type" value="Genomic_DNA"/>
</dbReference>
<reference evidence="3" key="2">
    <citation type="submission" date="2021-04" db="EMBL/GenBank/DDBJ databases">
        <authorList>
            <person name="Gilroy R."/>
        </authorList>
    </citation>
    <scope>NUCLEOTIDE SEQUENCE</scope>
    <source>
        <strain evidence="3">ChiGjej4B4-18154</strain>
    </source>
</reference>
<dbReference type="AlphaFoldDB" id="A0A9D2E4V4"/>
<organism evidence="3 4">
    <name type="scientific">Candidatus Allofournierella merdipullorum</name>
    <dbReference type="NCBI Taxonomy" id="2838595"/>
    <lineage>
        <taxon>Bacteria</taxon>
        <taxon>Bacillati</taxon>
        <taxon>Bacillota</taxon>
        <taxon>Clostridia</taxon>
        <taxon>Eubacteriales</taxon>
        <taxon>Oscillospiraceae</taxon>
        <taxon>Allofournierella</taxon>
    </lineage>
</organism>
<sequence length="571" mass="64035">MTDEVKNQVYQILVEECPPGGSIPMTRVGEILREGGVTPQSLGYGKLKKMLEDMPDVVKLSSKTTESGLGQVWYATLQPRKSKKKKNKAPAPVQAPAPAESPAPAQAPASAEAPAAAETPAPAEAPAPAETSAPVEAVEELLATMDRDEIFFPVAAQKHVSAFLLNQPEAALSRELLEEIQENYLACRSRNGLVPDAAHNSYGFPLERRNAAGNLVWIYISRSTREDGAPWYVSFIKEEAEGESLEPAYKTCRPSAALRKFAYLGNGEAFLRDLAEHVQEEEWSFEGGKPYAILHRYITYTFYRLVCQDKICIADDGSFAAFNTGLQSRRLGEDVFAYFTPSGDNERSPWRFSCFCSTDSGDQGERWCYKKMFSTKGEPEPATYFTHMSDLLLDPDCNVQLSSDHIFHDNCNRLPMDLLKKECSINPEAMELLEQIEATGSERQRESLFERLGDVICNDFDLYALLNERLDSALKRTLKRVRRNWKLAVPCFFPTRNVMSMMLPIAFKPTGDPELVLVCERTRSGDYLGQTILALPMAYVDARLLCRPGSEWLNTQRILRSDDDWDLDDED</sequence>
<proteinExistence type="predicted"/>
<dbReference type="Pfam" id="PF12873">
    <property type="entry name" value="DUF3825"/>
    <property type="match status" value="1"/>
</dbReference>
<gene>
    <name evidence="3" type="ORF">H9813_06225</name>
</gene>
<reference evidence="3" key="1">
    <citation type="journal article" date="2021" name="PeerJ">
        <title>Extensive microbial diversity within the chicken gut microbiome revealed by metagenomics and culture.</title>
        <authorList>
            <person name="Gilroy R."/>
            <person name="Ravi A."/>
            <person name="Getino M."/>
            <person name="Pursley I."/>
            <person name="Horton D.L."/>
            <person name="Alikhan N.F."/>
            <person name="Baker D."/>
            <person name="Gharbi K."/>
            <person name="Hall N."/>
            <person name="Watson M."/>
            <person name="Adriaenssens E.M."/>
            <person name="Foster-Nyarko E."/>
            <person name="Jarju S."/>
            <person name="Secka A."/>
            <person name="Antonio M."/>
            <person name="Oren A."/>
            <person name="Chaudhuri R.R."/>
            <person name="La Ragione R."/>
            <person name="Hildebrand F."/>
            <person name="Pallen M.J."/>
        </authorList>
    </citation>
    <scope>NUCLEOTIDE SEQUENCE</scope>
    <source>
        <strain evidence="3">ChiGjej4B4-18154</strain>
    </source>
</reference>
<feature type="region of interest" description="Disordered" evidence="1">
    <location>
        <begin position="79"/>
        <end position="133"/>
    </location>
</feature>
<evidence type="ECO:0000259" key="2">
    <source>
        <dbReference type="Pfam" id="PF12873"/>
    </source>
</evidence>
<evidence type="ECO:0000313" key="4">
    <source>
        <dbReference type="Proteomes" id="UP000824035"/>
    </source>
</evidence>
<evidence type="ECO:0000313" key="3">
    <source>
        <dbReference type="EMBL" id="HIZ30806.1"/>
    </source>
</evidence>
<evidence type="ECO:0000256" key="1">
    <source>
        <dbReference type="SAM" id="MobiDB-lite"/>
    </source>
</evidence>
<comment type="caution">
    <text evidence="3">The sequence shown here is derived from an EMBL/GenBank/DDBJ whole genome shotgun (WGS) entry which is preliminary data.</text>
</comment>